<gene>
    <name evidence="2" type="ORF">Ocin01_08658</name>
</gene>
<evidence type="ECO:0000313" key="3">
    <source>
        <dbReference type="Proteomes" id="UP000094527"/>
    </source>
</evidence>
<sequence length="80" mass="8612">MRSLESLNGVEMKVLVGIAPVDGHLDTKGGHPVANGNIPSASDPLLVHISRNASNRHESHDDERIPNCSQLKPEFTDSTT</sequence>
<proteinExistence type="predicted"/>
<feature type="compositionally biased region" description="Basic and acidic residues" evidence="1">
    <location>
        <begin position="55"/>
        <end position="65"/>
    </location>
</feature>
<protein>
    <submittedName>
        <fullName evidence="2">Uncharacterized protein</fullName>
    </submittedName>
</protein>
<comment type="caution">
    <text evidence="2">The sequence shown here is derived from an EMBL/GenBank/DDBJ whole genome shotgun (WGS) entry which is preliminary data.</text>
</comment>
<accession>A0A1D2MYJ1</accession>
<reference evidence="2 3" key="1">
    <citation type="journal article" date="2016" name="Genome Biol. Evol.">
        <title>Gene Family Evolution Reflects Adaptation to Soil Environmental Stressors in the Genome of the Collembolan Orchesella cincta.</title>
        <authorList>
            <person name="Faddeeva-Vakhrusheva A."/>
            <person name="Derks M.F."/>
            <person name="Anvar S.Y."/>
            <person name="Agamennone V."/>
            <person name="Suring W."/>
            <person name="Smit S."/>
            <person name="van Straalen N.M."/>
            <person name="Roelofs D."/>
        </authorList>
    </citation>
    <scope>NUCLEOTIDE SEQUENCE [LARGE SCALE GENOMIC DNA]</scope>
    <source>
        <tissue evidence="2">Mixed pool</tissue>
    </source>
</reference>
<name>A0A1D2MYJ1_ORCCI</name>
<keyword evidence="3" id="KW-1185">Reference proteome</keyword>
<dbReference type="AlphaFoldDB" id="A0A1D2MYJ1"/>
<dbReference type="Proteomes" id="UP000094527">
    <property type="component" value="Unassembled WGS sequence"/>
</dbReference>
<evidence type="ECO:0000256" key="1">
    <source>
        <dbReference type="SAM" id="MobiDB-lite"/>
    </source>
</evidence>
<organism evidence="2 3">
    <name type="scientific">Orchesella cincta</name>
    <name type="common">Springtail</name>
    <name type="synonym">Podura cincta</name>
    <dbReference type="NCBI Taxonomy" id="48709"/>
    <lineage>
        <taxon>Eukaryota</taxon>
        <taxon>Metazoa</taxon>
        <taxon>Ecdysozoa</taxon>
        <taxon>Arthropoda</taxon>
        <taxon>Hexapoda</taxon>
        <taxon>Collembola</taxon>
        <taxon>Entomobryomorpha</taxon>
        <taxon>Entomobryoidea</taxon>
        <taxon>Orchesellidae</taxon>
        <taxon>Orchesellinae</taxon>
        <taxon>Orchesella</taxon>
    </lineage>
</organism>
<feature type="region of interest" description="Disordered" evidence="1">
    <location>
        <begin position="54"/>
        <end position="80"/>
    </location>
</feature>
<dbReference type="EMBL" id="LJIJ01000389">
    <property type="protein sequence ID" value="ODM98011.1"/>
    <property type="molecule type" value="Genomic_DNA"/>
</dbReference>
<evidence type="ECO:0000313" key="2">
    <source>
        <dbReference type="EMBL" id="ODM98011.1"/>
    </source>
</evidence>